<gene>
    <name evidence="2" type="ORF">SAMN05421823_105241</name>
</gene>
<sequence length="184" mass="20556">MHTFLSFLLLFSLVVTPPQEGLWLSQSGEISFFSSAPLEDIEAVNKSARSALNFETGEVAVKLRIRGFDFPNNLMEEHFNENYLESAKYPEATFAGKLQETIDPAQPGTYPVSARGTLTIHGVAQNRTLTGHLTITPRQITLETDFEVVLVDHKIERPSLMLMKIAEKVDVKARFTYQPSGNAQ</sequence>
<dbReference type="Proteomes" id="UP000198510">
    <property type="component" value="Unassembled WGS sequence"/>
</dbReference>
<evidence type="ECO:0000259" key="1">
    <source>
        <dbReference type="Pfam" id="PF04264"/>
    </source>
</evidence>
<organism evidence="2 3">
    <name type="scientific">Catalinimonas alkaloidigena</name>
    <dbReference type="NCBI Taxonomy" id="1075417"/>
    <lineage>
        <taxon>Bacteria</taxon>
        <taxon>Pseudomonadati</taxon>
        <taxon>Bacteroidota</taxon>
        <taxon>Cytophagia</taxon>
        <taxon>Cytophagales</taxon>
        <taxon>Catalimonadaceae</taxon>
        <taxon>Catalinimonas</taxon>
    </lineage>
</organism>
<dbReference type="InterPro" id="IPR036761">
    <property type="entry name" value="TTHA0802/YceI-like_sf"/>
</dbReference>
<dbReference type="PANTHER" id="PTHR34406">
    <property type="entry name" value="PROTEIN YCEI"/>
    <property type="match status" value="1"/>
</dbReference>
<dbReference type="RefSeq" id="WP_089683358.1">
    <property type="nucleotide sequence ID" value="NZ_FNFO01000005.1"/>
</dbReference>
<dbReference type="AlphaFoldDB" id="A0A1G9J9W2"/>
<dbReference type="Gene3D" id="2.40.128.110">
    <property type="entry name" value="Lipid/polyisoprenoid-binding, YceI-like"/>
    <property type="match status" value="1"/>
</dbReference>
<reference evidence="2 3" key="1">
    <citation type="submission" date="2016-10" db="EMBL/GenBank/DDBJ databases">
        <authorList>
            <person name="de Groot N.N."/>
        </authorList>
    </citation>
    <scope>NUCLEOTIDE SEQUENCE [LARGE SCALE GENOMIC DNA]</scope>
    <source>
        <strain evidence="2 3">DSM 25186</strain>
    </source>
</reference>
<proteinExistence type="predicted"/>
<name>A0A1G9J9W2_9BACT</name>
<dbReference type="STRING" id="1075417.SAMN05421823_105241"/>
<dbReference type="InterPro" id="IPR007372">
    <property type="entry name" value="Lipid/polyisoprenoid-bd_YceI"/>
</dbReference>
<dbReference type="OrthoDB" id="116832at2"/>
<dbReference type="PANTHER" id="PTHR34406:SF1">
    <property type="entry name" value="PROTEIN YCEI"/>
    <property type="match status" value="1"/>
</dbReference>
<protein>
    <submittedName>
        <fullName evidence="2">YceI-like domain-containing protein</fullName>
    </submittedName>
</protein>
<dbReference type="EMBL" id="FNFO01000005">
    <property type="protein sequence ID" value="SDL33924.1"/>
    <property type="molecule type" value="Genomic_DNA"/>
</dbReference>
<evidence type="ECO:0000313" key="3">
    <source>
        <dbReference type="Proteomes" id="UP000198510"/>
    </source>
</evidence>
<keyword evidence="3" id="KW-1185">Reference proteome</keyword>
<accession>A0A1G9J9W2</accession>
<evidence type="ECO:0000313" key="2">
    <source>
        <dbReference type="EMBL" id="SDL33924.1"/>
    </source>
</evidence>
<feature type="domain" description="Lipid/polyisoprenoid-binding YceI-like" evidence="1">
    <location>
        <begin position="52"/>
        <end position="176"/>
    </location>
</feature>
<dbReference type="SUPFAM" id="SSF101874">
    <property type="entry name" value="YceI-like"/>
    <property type="match status" value="1"/>
</dbReference>
<dbReference type="Pfam" id="PF04264">
    <property type="entry name" value="YceI"/>
    <property type="match status" value="1"/>
</dbReference>